<evidence type="ECO:0000256" key="9">
    <source>
        <dbReference type="ARBA" id="ARBA00022840"/>
    </source>
</evidence>
<dbReference type="AlphaFoldDB" id="A0A2G1XA70"/>
<keyword evidence="14" id="KW-1185">Reference proteome</keyword>
<keyword evidence="4" id="KW-0963">Cytoplasm</keyword>
<name>A0A2G1XA70_STRCJ</name>
<comment type="subcellular location">
    <subcellularLocation>
        <location evidence="1">Cytoplasm</location>
    </subcellularLocation>
</comment>
<reference evidence="13 14" key="1">
    <citation type="journal article" date="2017" name="Biochemistry">
        <title>Identification of the Biosynthetic Pathway for the Antibiotic Bicyclomycin.</title>
        <authorList>
            <person name="Patteson J."/>
            <person name="Cai W."/>
            <person name="Johnson R.A."/>
            <person name="Santa Maria K."/>
            <person name="Li B."/>
        </authorList>
    </citation>
    <scope>NUCLEOTIDE SEQUENCE [LARGE SCALE GENOMIC DNA]</scope>
    <source>
        <strain evidence="13 14">ATCC 21532</strain>
    </source>
</reference>
<dbReference type="PANTHER" id="PTHR17490">
    <property type="entry name" value="SUA5"/>
    <property type="match status" value="1"/>
</dbReference>
<dbReference type="GO" id="GO:0003725">
    <property type="term" value="F:double-stranded RNA binding"/>
    <property type="evidence" value="ECO:0007669"/>
    <property type="project" value="InterPro"/>
</dbReference>
<protein>
    <recommendedName>
        <fullName evidence="10">L-threonylcarbamoyladenylate synthase</fullName>
        <ecNumber evidence="3">2.7.7.87</ecNumber>
    </recommendedName>
    <alternativeName>
        <fullName evidence="10">L-threonylcarbamoyladenylate synthase</fullName>
    </alternativeName>
</protein>
<dbReference type="Proteomes" id="UP000222531">
    <property type="component" value="Unassembled WGS sequence"/>
</dbReference>
<keyword evidence="6" id="KW-0819">tRNA processing</keyword>
<feature type="domain" description="YrdC-like" evidence="12">
    <location>
        <begin position="14"/>
        <end position="199"/>
    </location>
</feature>
<evidence type="ECO:0000313" key="13">
    <source>
        <dbReference type="EMBL" id="PHQ48111.1"/>
    </source>
</evidence>
<evidence type="ECO:0000256" key="8">
    <source>
        <dbReference type="ARBA" id="ARBA00022741"/>
    </source>
</evidence>
<dbReference type="PANTHER" id="PTHR17490:SF16">
    <property type="entry name" value="THREONYLCARBAMOYL-AMP SYNTHASE"/>
    <property type="match status" value="1"/>
</dbReference>
<dbReference type="InterPro" id="IPR006070">
    <property type="entry name" value="Sua5-like_dom"/>
</dbReference>
<dbReference type="NCBIfam" id="TIGR00057">
    <property type="entry name" value="L-threonylcarbamoyladenylate synthase"/>
    <property type="match status" value="1"/>
</dbReference>
<dbReference type="RefSeq" id="WP_099202630.1">
    <property type="nucleotide sequence ID" value="NZ_JBIRXA010000019.1"/>
</dbReference>
<evidence type="ECO:0000256" key="6">
    <source>
        <dbReference type="ARBA" id="ARBA00022694"/>
    </source>
</evidence>
<evidence type="ECO:0000256" key="3">
    <source>
        <dbReference type="ARBA" id="ARBA00012584"/>
    </source>
</evidence>
<accession>A0A2G1XA70</accession>
<evidence type="ECO:0000259" key="12">
    <source>
        <dbReference type="PROSITE" id="PS51163"/>
    </source>
</evidence>
<gene>
    <name evidence="13" type="ORF">BLA24_32245</name>
</gene>
<dbReference type="GO" id="GO:0005737">
    <property type="term" value="C:cytoplasm"/>
    <property type="evidence" value="ECO:0007669"/>
    <property type="project" value="UniProtKB-SubCell"/>
</dbReference>
<keyword evidence="8" id="KW-0547">Nucleotide-binding</keyword>
<dbReference type="GO" id="GO:0061710">
    <property type="term" value="F:L-threonylcarbamoyladenylate synthase"/>
    <property type="evidence" value="ECO:0007669"/>
    <property type="project" value="UniProtKB-EC"/>
</dbReference>
<evidence type="ECO:0000256" key="2">
    <source>
        <dbReference type="ARBA" id="ARBA00007663"/>
    </source>
</evidence>
<dbReference type="SUPFAM" id="SSF55821">
    <property type="entry name" value="YrdC/RibB"/>
    <property type="match status" value="1"/>
</dbReference>
<dbReference type="Pfam" id="PF01300">
    <property type="entry name" value="Sua5_yciO_yrdC"/>
    <property type="match status" value="1"/>
</dbReference>
<dbReference type="GO" id="GO:0006450">
    <property type="term" value="P:regulation of translational fidelity"/>
    <property type="evidence" value="ECO:0007669"/>
    <property type="project" value="TreeGrafter"/>
</dbReference>
<dbReference type="Gene3D" id="3.90.870.10">
    <property type="entry name" value="DHBP synthase"/>
    <property type="match status" value="1"/>
</dbReference>
<keyword evidence="5" id="KW-0808">Transferase</keyword>
<dbReference type="EC" id="2.7.7.87" evidence="3"/>
<dbReference type="PROSITE" id="PS51163">
    <property type="entry name" value="YRDC"/>
    <property type="match status" value="1"/>
</dbReference>
<dbReference type="GO" id="GO:0000049">
    <property type="term" value="F:tRNA binding"/>
    <property type="evidence" value="ECO:0007669"/>
    <property type="project" value="TreeGrafter"/>
</dbReference>
<keyword evidence="7" id="KW-0548">Nucleotidyltransferase</keyword>
<comment type="similarity">
    <text evidence="2">Belongs to the SUA5 family.</text>
</comment>
<dbReference type="GO" id="GO:0005524">
    <property type="term" value="F:ATP binding"/>
    <property type="evidence" value="ECO:0007669"/>
    <property type="project" value="UniProtKB-KW"/>
</dbReference>
<sequence>MARRFDCSTMSGHADGLRAAAVAVGQGELVVLPTDTVYGIGADAFDREAVDRLLRAKGRGRAMPSPVLVASPDALRDLVTGFPERGWALVEAFWPGGLTLVARHLPSLTWDLGETHGTVAVRMPSHPVALDLLAETGPMAVSSANLTGQPSPQDCDAARDMLGDAVAVYLDGGPTEAAVASSIVDLTGPVPVLKRAGAISAERLRTVVPDLLDAP</sequence>
<dbReference type="InterPro" id="IPR050156">
    <property type="entry name" value="TC-AMP_synthase_SUA5"/>
</dbReference>
<dbReference type="OrthoDB" id="9814580at2"/>
<evidence type="ECO:0000256" key="1">
    <source>
        <dbReference type="ARBA" id="ARBA00004496"/>
    </source>
</evidence>
<dbReference type="GO" id="GO:0008033">
    <property type="term" value="P:tRNA processing"/>
    <property type="evidence" value="ECO:0007669"/>
    <property type="project" value="UniProtKB-KW"/>
</dbReference>
<organism evidence="13 14">
    <name type="scientific">Streptomyces cinnamoneus</name>
    <name type="common">Streptoverticillium cinnamoneum</name>
    <dbReference type="NCBI Taxonomy" id="53446"/>
    <lineage>
        <taxon>Bacteria</taxon>
        <taxon>Bacillati</taxon>
        <taxon>Actinomycetota</taxon>
        <taxon>Actinomycetes</taxon>
        <taxon>Kitasatosporales</taxon>
        <taxon>Streptomycetaceae</taxon>
        <taxon>Streptomyces</taxon>
        <taxon>Streptomyces cinnamoneus group</taxon>
    </lineage>
</organism>
<evidence type="ECO:0000256" key="11">
    <source>
        <dbReference type="ARBA" id="ARBA00048366"/>
    </source>
</evidence>
<evidence type="ECO:0000256" key="10">
    <source>
        <dbReference type="ARBA" id="ARBA00029774"/>
    </source>
</evidence>
<evidence type="ECO:0000256" key="5">
    <source>
        <dbReference type="ARBA" id="ARBA00022679"/>
    </source>
</evidence>
<evidence type="ECO:0000313" key="14">
    <source>
        <dbReference type="Proteomes" id="UP000222531"/>
    </source>
</evidence>
<comment type="caution">
    <text evidence="13">The sequence shown here is derived from an EMBL/GenBank/DDBJ whole genome shotgun (WGS) entry which is preliminary data.</text>
</comment>
<dbReference type="InterPro" id="IPR017945">
    <property type="entry name" value="DHBP_synth_RibB-like_a/b_dom"/>
</dbReference>
<evidence type="ECO:0000256" key="7">
    <source>
        <dbReference type="ARBA" id="ARBA00022695"/>
    </source>
</evidence>
<dbReference type="EMBL" id="NHZO01000168">
    <property type="protein sequence ID" value="PHQ48111.1"/>
    <property type="molecule type" value="Genomic_DNA"/>
</dbReference>
<keyword evidence="9" id="KW-0067">ATP-binding</keyword>
<evidence type="ECO:0000256" key="4">
    <source>
        <dbReference type="ARBA" id="ARBA00022490"/>
    </source>
</evidence>
<comment type="catalytic activity">
    <reaction evidence="11">
        <text>L-threonine + hydrogencarbonate + ATP = L-threonylcarbamoyladenylate + diphosphate + H2O</text>
        <dbReference type="Rhea" id="RHEA:36407"/>
        <dbReference type="ChEBI" id="CHEBI:15377"/>
        <dbReference type="ChEBI" id="CHEBI:17544"/>
        <dbReference type="ChEBI" id="CHEBI:30616"/>
        <dbReference type="ChEBI" id="CHEBI:33019"/>
        <dbReference type="ChEBI" id="CHEBI:57926"/>
        <dbReference type="ChEBI" id="CHEBI:73682"/>
        <dbReference type="EC" id="2.7.7.87"/>
    </reaction>
</comment>
<proteinExistence type="inferred from homology"/>